<dbReference type="PANTHER" id="PTHR43783:SF1">
    <property type="entry name" value="UDP-N-ACETYLGLUCOSAMINE 1-CARBOXYVINYLTRANSFERASE"/>
    <property type="match status" value="1"/>
</dbReference>
<evidence type="ECO:0000256" key="12">
    <source>
        <dbReference type="ARBA" id="ARBA00039108"/>
    </source>
</evidence>
<keyword evidence="5" id="KW-0808">Transferase</keyword>
<dbReference type="Proteomes" id="UP001500973">
    <property type="component" value="Unassembled WGS sequence"/>
</dbReference>
<dbReference type="InterPro" id="IPR013792">
    <property type="entry name" value="RNA3'P_cycl/enolpyr_Trfase_a/b"/>
</dbReference>
<dbReference type="InterPro" id="IPR050068">
    <property type="entry name" value="MurA_subfamily"/>
</dbReference>
<feature type="domain" description="Enolpyruvate transferase" evidence="17">
    <location>
        <begin position="17"/>
        <end position="77"/>
    </location>
</feature>
<dbReference type="SUPFAM" id="SSF55205">
    <property type="entry name" value="EPT/RTPC-like"/>
    <property type="match status" value="1"/>
</dbReference>
<name>A0ABN1Z5U2_9ACTN</name>
<evidence type="ECO:0000313" key="18">
    <source>
        <dbReference type="EMBL" id="GAA1433457.1"/>
    </source>
</evidence>
<keyword evidence="9" id="KW-0961">Cell wall biogenesis/degradation</keyword>
<evidence type="ECO:0000256" key="5">
    <source>
        <dbReference type="ARBA" id="ARBA00022679"/>
    </source>
</evidence>
<gene>
    <name evidence="18" type="ORF">GCM10009601_55960</name>
</gene>
<dbReference type="InterPro" id="IPR036968">
    <property type="entry name" value="Enolpyruvate_Tfrase_sf"/>
</dbReference>
<evidence type="ECO:0000313" key="19">
    <source>
        <dbReference type="Proteomes" id="UP001500973"/>
    </source>
</evidence>
<comment type="catalytic activity">
    <reaction evidence="16">
        <text>phosphoenolpyruvate + UDP-N-acetyl-alpha-D-glucosamine = UDP-N-acetyl-3-O-(1-carboxyvinyl)-alpha-D-glucosamine + phosphate</text>
        <dbReference type="Rhea" id="RHEA:18681"/>
        <dbReference type="ChEBI" id="CHEBI:43474"/>
        <dbReference type="ChEBI" id="CHEBI:57705"/>
        <dbReference type="ChEBI" id="CHEBI:58702"/>
        <dbReference type="ChEBI" id="CHEBI:68483"/>
        <dbReference type="EC" id="2.5.1.7"/>
    </reaction>
</comment>
<dbReference type="PANTHER" id="PTHR43783">
    <property type="entry name" value="UDP-N-ACETYLGLUCOSAMINE 1-CARBOXYVINYLTRANSFERASE"/>
    <property type="match status" value="1"/>
</dbReference>
<dbReference type="EC" id="2.5.1.7" evidence="12"/>
<keyword evidence="8" id="KW-0131">Cell cycle</keyword>
<evidence type="ECO:0000256" key="9">
    <source>
        <dbReference type="ARBA" id="ARBA00023316"/>
    </source>
</evidence>
<keyword evidence="19" id="KW-1185">Reference proteome</keyword>
<organism evidence="18 19">
    <name type="scientific">Streptomyces thermospinosisporus</name>
    <dbReference type="NCBI Taxonomy" id="161482"/>
    <lineage>
        <taxon>Bacteria</taxon>
        <taxon>Bacillati</taxon>
        <taxon>Actinomycetota</taxon>
        <taxon>Actinomycetes</taxon>
        <taxon>Kitasatosporales</taxon>
        <taxon>Streptomycetaceae</taxon>
        <taxon>Streptomyces</taxon>
    </lineage>
</organism>
<evidence type="ECO:0000259" key="17">
    <source>
        <dbReference type="Pfam" id="PF00275"/>
    </source>
</evidence>
<evidence type="ECO:0000256" key="16">
    <source>
        <dbReference type="ARBA" id="ARBA00047527"/>
    </source>
</evidence>
<evidence type="ECO:0000256" key="10">
    <source>
        <dbReference type="ARBA" id="ARBA00037534"/>
    </source>
</evidence>
<evidence type="ECO:0000256" key="2">
    <source>
        <dbReference type="ARBA" id="ARBA00004752"/>
    </source>
</evidence>
<evidence type="ECO:0000256" key="3">
    <source>
        <dbReference type="ARBA" id="ARBA00022490"/>
    </source>
</evidence>
<keyword evidence="3" id="KW-0963">Cytoplasm</keyword>
<evidence type="ECO:0000256" key="8">
    <source>
        <dbReference type="ARBA" id="ARBA00023306"/>
    </source>
</evidence>
<proteinExistence type="inferred from homology"/>
<comment type="similarity">
    <text evidence="11">Belongs to the EPSP synthase family. MurA subfamily.</text>
</comment>
<comment type="caution">
    <text evidence="18">The sequence shown here is derived from an EMBL/GenBank/DDBJ whole genome shotgun (WGS) entry which is preliminary data.</text>
</comment>
<evidence type="ECO:0000256" key="4">
    <source>
        <dbReference type="ARBA" id="ARBA00022618"/>
    </source>
</evidence>
<accession>A0ABN1Z5U2</accession>
<comment type="function">
    <text evidence="10">Cell wall formation. Adds enolpyruvyl to UDP-N-acetylglucosamine.</text>
</comment>
<keyword evidence="4" id="KW-0132">Cell division</keyword>
<dbReference type="EMBL" id="BAAAIZ010000109">
    <property type="protein sequence ID" value="GAA1433457.1"/>
    <property type="molecule type" value="Genomic_DNA"/>
</dbReference>
<evidence type="ECO:0000256" key="13">
    <source>
        <dbReference type="ARBA" id="ARBA00039754"/>
    </source>
</evidence>
<evidence type="ECO:0000256" key="15">
    <source>
        <dbReference type="ARBA" id="ARBA00042842"/>
    </source>
</evidence>
<evidence type="ECO:0000256" key="14">
    <source>
        <dbReference type="ARBA" id="ARBA00042443"/>
    </source>
</evidence>
<dbReference type="Gene3D" id="3.65.10.10">
    <property type="entry name" value="Enolpyruvate transferase domain"/>
    <property type="match status" value="2"/>
</dbReference>
<evidence type="ECO:0000256" key="7">
    <source>
        <dbReference type="ARBA" id="ARBA00022984"/>
    </source>
</evidence>
<evidence type="ECO:0000256" key="6">
    <source>
        <dbReference type="ARBA" id="ARBA00022960"/>
    </source>
</evidence>
<reference evidence="18 19" key="1">
    <citation type="journal article" date="2019" name="Int. J. Syst. Evol. Microbiol.">
        <title>The Global Catalogue of Microorganisms (GCM) 10K type strain sequencing project: providing services to taxonomists for standard genome sequencing and annotation.</title>
        <authorList>
            <consortium name="The Broad Institute Genomics Platform"/>
            <consortium name="The Broad Institute Genome Sequencing Center for Infectious Disease"/>
            <person name="Wu L."/>
            <person name="Ma J."/>
        </authorList>
    </citation>
    <scope>NUCLEOTIDE SEQUENCE [LARGE SCALE GENOMIC DNA]</scope>
    <source>
        <strain evidence="18 19">JCM 11756</strain>
    </source>
</reference>
<comment type="subcellular location">
    <subcellularLocation>
        <location evidence="1">Cytoplasm</location>
    </subcellularLocation>
</comment>
<comment type="pathway">
    <text evidence="2">Cell wall biogenesis; peptidoglycan biosynthesis.</text>
</comment>
<protein>
    <recommendedName>
        <fullName evidence="13">UDP-N-acetylglucosamine 1-carboxyvinyltransferase</fullName>
        <ecNumber evidence="12">2.5.1.7</ecNumber>
    </recommendedName>
    <alternativeName>
        <fullName evidence="14">Enoylpyruvate transferase</fullName>
    </alternativeName>
    <alternativeName>
        <fullName evidence="15">UDP-N-acetylglucosamine enolpyruvyl transferase</fullName>
    </alternativeName>
</protein>
<keyword evidence="6" id="KW-0133">Cell shape</keyword>
<dbReference type="InterPro" id="IPR001986">
    <property type="entry name" value="Enolpyruvate_Tfrase_dom"/>
</dbReference>
<sequence length="102" mass="10472">MTTTHASGVAAEVIAVRPGPPLAGTVSVDGSKNAALPLLATAAALGRPVRLSNVPDSTDVQIMLTLLQQAGWHVTQPVGEPTTYVILPTEASQRRVVPLGVV</sequence>
<keyword evidence="7" id="KW-0573">Peptidoglycan synthesis</keyword>
<dbReference type="Pfam" id="PF00275">
    <property type="entry name" value="EPSP_synthase"/>
    <property type="match status" value="1"/>
</dbReference>
<evidence type="ECO:0000256" key="11">
    <source>
        <dbReference type="ARBA" id="ARBA00038367"/>
    </source>
</evidence>
<evidence type="ECO:0000256" key="1">
    <source>
        <dbReference type="ARBA" id="ARBA00004496"/>
    </source>
</evidence>